<comment type="catalytic activity">
    <reaction evidence="4">
        <text>L-alanine = D-alanine</text>
        <dbReference type="Rhea" id="RHEA:20249"/>
        <dbReference type="ChEBI" id="CHEBI:57416"/>
        <dbReference type="ChEBI" id="CHEBI:57972"/>
        <dbReference type="EC" id="5.1.1.1"/>
    </reaction>
</comment>
<feature type="binding site" evidence="4">
    <location>
        <position position="309"/>
    </location>
    <ligand>
        <name>substrate</name>
    </ligand>
</feature>
<evidence type="ECO:0000256" key="1">
    <source>
        <dbReference type="ARBA" id="ARBA00001933"/>
    </source>
</evidence>
<feature type="active site" description="Proton acceptor; specific for L-alanine" evidence="4">
    <location>
        <position position="261"/>
    </location>
</feature>
<evidence type="ECO:0000256" key="2">
    <source>
        <dbReference type="ARBA" id="ARBA00022898"/>
    </source>
</evidence>
<dbReference type="PROSITE" id="PS00395">
    <property type="entry name" value="ALANINE_RACEMASE"/>
    <property type="match status" value="1"/>
</dbReference>
<proteinExistence type="inferred from homology"/>
<keyword evidence="3 4" id="KW-0413">Isomerase</keyword>
<dbReference type="Pfam" id="PF00842">
    <property type="entry name" value="Ala_racemase_C"/>
    <property type="match status" value="1"/>
</dbReference>
<evidence type="ECO:0000313" key="7">
    <source>
        <dbReference type="Proteomes" id="UP001228690"/>
    </source>
</evidence>
<dbReference type="InterPro" id="IPR029066">
    <property type="entry name" value="PLP-binding_barrel"/>
</dbReference>
<name>A0ABY8MIT4_9SPIO</name>
<organism evidence="6 7">
    <name type="scientific">Candidatus Haliotispira prima</name>
    <dbReference type="NCBI Taxonomy" id="3034016"/>
    <lineage>
        <taxon>Bacteria</taxon>
        <taxon>Pseudomonadati</taxon>
        <taxon>Spirochaetota</taxon>
        <taxon>Spirochaetia</taxon>
        <taxon>Spirochaetales</taxon>
        <taxon>Spirochaetaceae</taxon>
        <taxon>Candidatus Haliotispira</taxon>
    </lineage>
</organism>
<sequence>MSLRATRAEIDIPNLYSNLAFFRGRLSPGVRLCLAVKGNAYGHGLVGLSLWAQPRVDTFAVATVDEAAALRSGGIHKPILLLSPHSREEIPRILALDLEPFVSHNDFLADYQHAAEKHGRSLRLHLKVDTGMNRAGVWYDEALPLARQIANGKSLELFGLCTHFASAYASDMIARADTENQLRRFQAILRQLHREGISVPCVHAANSAATLHYPAAHFDMVRIGIGAYGYCDGTGELRPVLSLKTKIGLIKRVPSGAKVSYGGTWQAKRDSVLALLPIGYADGYSRQLSNRGQVWLDGALYPVVGRVCMDQTMIDVSDHPHPATLSEKDVQLIGPEPNAEFIAEQTGTISYEVLTSIGQRVPRIYLE</sequence>
<comment type="pathway">
    <text evidence="4">Amino-acid biosynthesis; D-alanine biosynthesis; D-alanine from L-alanine: step 1/1.</text>
</comment>
<dbReference type="InterPro" id="IPR000821">
    <property type="entry name" value="Ala_racemase"/>
</dbReference>
<feature type="active site" description="Proton acceptor; specific for D-alanine" evidence="4">
    <location>
        <position position="37"/>
    </location>
</feature>
<accession>A0ABY8MIT4</accession>
<dbReference type="EC" id="5.1.1.1" evidence="4"/>
<dbReference type="InterPro" id="IPR001608">
    <property type="entry name" value="Ala_racemase_N"/>
</dbReference>
<dbReference type="Gene3D" id="2.40.37.10">
    <property type="entry name" value="Lyase, Ornithine Decarboxylase, Chain A, domain 1"/>
    <property type="match status" value="1"/>
</dbReference>
<evidence type="ECO:0000313" key="6">
    <source>
        <dbReference type="EMBL" id="WGK69118.1"/>
    </source>
</evidence>
<dbReference type="HAMAP" id="MF_01201">
    <property type="entry name" value="Ala_racemase"/>
    <property type="match status" value="1"/>
</dbReference>
<dbReference type="Proteomes" id="UP001228690">
    <property type="component" value="Chromosome"/>
</dbReference>
<dbReference type="InterPro" id="IPR011079">
    <property type="entry name" value="Ala_racemase_C"/>
</dbReference>
<dbReference type="SMART" id="SM01005">
    <property type="entry name" value="Ala_racemase_C"/>
    <property type="match status" value="1"/>
</dbReference>
<dbReference type="EMBL" id="CP123443">
    <property type="protein sequence ID" value="WGK69118.1"/>
    <property type="molecule type" value="Genomic_DNA"/>
</dbReference>
<keyword evidence="7" id="KW-1185">Reference proteome</keyword>
<dbReference type="InterPro" id="IPR009006">
    <property type="entry name" value="Ala_racemase/Decarboxylase_C"/>
</dbReference>
<dbReference type="GO" id="GO:0008784">
    <property type="term" value="F:alanine racemase activity"/>
    <property type="evidence" value="ECO:0007669"/>
    <property type="project" value="UniProtKB-EC"/>
</dbReference>
<reference evidence="6 7" key="1">
    <citation type="submission" date="2023-04" db="EMBL/GenBank/DDBJ databases">
        <title>Spirochaete genome identified in red abalone sample constitutes a novel genus.</title>
        <authorList>
            <person name="Sharma S.P."/>
            <person name="Purcell C.M."/>
            <person name="Hyde J.R."/>
            <person name="Severin A.J."/>
        </authorList>
    </citation>
    <scope>NUCLEOTIDE SEQUENCE [LARGE SCALE GENOMIC DNA]</scope>
    <source>
        <strain evidence="6 7">SP-2023</strain>
    </source>
</reference>
<dbReference type="SUPFAM" id="SSF50621">
    <property type="entry name" value="Alanine racemase C-terminal domain-like"/>
    <property type="match status" value="1"/>
</dbReference>
<evidence type="ECO:0000256" key="3">
    <source>
        <dbReference type="ARBA" id="ARBA00023235"/>
    </source>
</evidence>
<dbReference type="RefSeq" id="WP_326927306.1">
    <property type="nucleotide sequence ID" value="NZ_CP123443.1"/>
</dbReference>
<dbReference type="NCBIfam" id="TIGR00492">
    <property type="entry name" value="alr"/>
    <property type="match status" value="1"/>
</dbReference>
<dbReference type="PRINTS" id="PR00992">
    <property type="entry name" value="ALARACEMASE"/>
</dbReference>
<dbReference type="CDD" id="cd00430">
    <property type="entry name" value="PLPDE_III_AR"/>
    <property type="match status" value="1"/>
</dbReference>
<gene>
    <name evidence="6" type="primary">alr</name>
    <name evidence="6" type="ORF">P0082_11640</name>
</gene>
<dbReference type="Gene3D" id="3.20.20.10">
    <property type="entry name" value="Alanine racemase"/>
    <property type="match status" value="1"/>
</dbReference>
<dbReference type="PANTHER" id="PTHR30511:SF0">
    <property type="entry name" value="ALANINE RACEMASE, CATABOLIC-RELATED"/>
    <property type="match status" value="1"/>
</dbReference>
<dbReference type="Pfam" id="PF01168">
    <property type="entry name" value="Ala_racemase_N"/>
    <property type="match status" value="1"/>
</dbReference>
<comment type="similarity">
    <text evidence="4">Belongs to the alanine racemase family.</text>
</comment>
<evidence type="ECO:0000259" key="5">
    <source>
        <dbReference type="SMART" id="SM01005"/>
    </source>
</evidence>
<feature type="modified residue" description="N6-(pyridoxal phosphate)lysine" evidence="4">
    <location>
        <position position="37"/>
    </location>
</feature>
<evidence type="ECO:0000256" key="4">
    <source>
        <dbReference type="HAMAP-Rule" id="MF_01201"/>
    </source>
</evidence>
<keyword evidence="2 4" id="KW-0663">Pyridoxal phosphate</keyword>
<feature type="binding site" evidence="4">
    <location>
        <position position="134"/>
    </location>
    <ligand>
        <name>substrate</name>
    </ligand>
</feature>
<protein>
    <recommendedName>
        <fullName evidence="4">Alanine racemase</fullName>
        <ecNumber evidence="4">5.1.1.1</ecNumber>
    </recommendedName>
</protein>
<feature type="domain" description="Alanine racemase C-terminal" evidence="5">
    <location>
        <begin position="240"/>
        <end position="366"/>
    </location>
</feature>
<comment type="function">
    <text evidence="4">Catalyzes the interconversion of L-alanine and D-alanine. May also act on other amino acids.</text>
</comment>
<comment type="cofactor">
    <cofactor evidence="1 4">
        <name>pyridoxal 5'-phosphate</name>
        <dbReference type="ChEBI" id="CHEBI:597326"/>
    </cofactor>
</comment>
<dbReference type="SUPFAM" id="SSF51419">
    <property type="entry name" value="PLP-binding barrel"/>
    <property type="match status" value="1"/>
</dbReference>
<dbReference type="InterPro" id="IPR020622">
    <property type="entry name" value="Ala_racemase_pyridoxalP-BS"/>
</dbReference>
<dbReference type="PANTHER" id="PTHR30511">
    <property type="entry name" value="ALANINE RACEMASE"/>
    <property type="match status" value="1"/>
</dbReference>